<feature type="transmembrane region" description="Helical" evidence="6">
    <location>
        <begin position="167"/>
        <end position="187"/>
    </location>
</feature>
<dbReference type="InterPro" id="IPR020846">
    <property type="entry name" value="MFS_dom"/>
</dbReference>
<feature type="transmembrane region" description="Helical" evidence="6">
    <location>
        <begin position="367"/>
        <end position="384"/>
    </location>
</feature>
<feature type="transmembrane region" description="Helical" evidence="6">
    <location>
        <begin position="247"/>
        <end position="265"/>
    </location>
</feature>
<evidence type="ECO:0000256" key="1">
    <source>
        <dbReference type="ARBA" id="ARBA00004651"/>
    </source>
</evidence>
<keyword evidence="2" id="KW-1003">Cell membrane</keyword>
<feature type="transmembrane region" description="Helical" evidence="6">
    <location>
        <begin position="77"/>
        <end position="96"/>
    </location>
</feature>
<sequence>MSFTRSSAFRIAVIYSLGVLAAMTVGGAIPVLDAIAAEFHPRDPSLIGLVMSLPSVMVALGALGAGYFVDRFGDKQVLVAGSVAMIVGDAIVVAAPTMQALLIGRGVCGLGYVLMAVSAITLLIRVVDEKRRNMAIAVWSTFVPVSMIIPFLTAGLVFATGNWRTAFIGHAAITVLATLVLIASIPARDKSSRQLSRTAGIGAVLRSPWPYLLGISIGGDAFLHVGIIATLAPYLHAHYGTDPMTVNMWNVGAMAMNALGCLLFGKLLDWGAPPVRTGILAILVTGVPAVAIYALPLGVPASIALSWLLLFASGVLTGMWAYTPSVAPSPESIGATSGLVTQITLLGVLLSGPVCFAAQAAPTPLPMVITIVAGVLACSVRLPILARGTRPRWAAGQGDANVVAAHG</sequence>
<feature type="transmembrane region" description="Helical" evidence="6">
    <location>
        <begin position="208"/>
        <end position="235"/>
    </location>
</feature>
<reference evidence="8 9" key="1">
    <citation type="submission" date="2018-05" db="EMBL/GenBank/DDBJ databases">
        <title>Genomic Encyclopedia of Type Strains, Phase IV (KMG-V): Genome sequencing to study the core and pangenomes of soil and plant-associated prokaryotes.</title>
        <authorList>
            <person name="Whitman W."/>
        </authorList>
    </citation>
    <scope>NUCLEOTIDE SEQUENCE [LARGE SCALE GENOMIC DNA]</scope>
    <source>
        <strain evidence="8 9">SCZa-39</strain>
    </source>
</reference>
<proteinExistence type="predicted"/>
<dbReference type="InterPro" id="IPR050189">
    <property type="entry name" value="MFS_Efflux_Transporters"/>
</dbReference>
<dbReference type="Proteomes" id="UP000245712">
    <property type="component" value="Unassembled WGS sequence"/>
</dbReference>
<feature type="transmembrane region" description="Helical" evidence="6">
    <location>
        <begin position="301"/>
        <end position="322"/>
    </location>
</feature>
<evidence type="ECO:0000313" key="9">
    <source>
        <dbReference type="Proteomes" id="UP000245712"/>
    </source>
</evidence>
<comment type="caution">
    <text evidence="8">The sequence shown here is derived from an EMBL/GenBank/DDBJ whole genome shotgun (WGS) entry which is preliminary data.</text>
</comment>
<dbReference type="CDD" id="cd06174">
    <property type="entry name" value="MFS"/>
    <property type="match status" value="1"/>
</dbReference>
<feature type="transmembrane region" description="Helical" evidence="6">
    <location>
        <begin position="136"/>
        <end position="161"/>
    </location>
</feature>
<dbReference type="Gene3D" id="1.20.1250.20">
    <property type="entry name" value="MFS general substrate transporter like domains"/>
    <property type="match status" value="1"/>
</dbReference>
<keyword evidence="3 6" id="KW-0812">Transmembrane</keyword>
<dbReference type="RefSeq" id="WP_116614019.1">
    <property type="nucleotide sequence ID" value="NZ_QEOB01000024.1"/>
</dbReference>
<feature type="transmembrane region" description="Helical" evidence="6">
    <location>
        <begin position="44"/>
        <end position="65"/>
    </location>
</feature>
<evidence type="ECO:0000259" key="7">
    <source>
        <dbReference type="PROSITE" id="PS50850"/>
    </source>
</evidence>
<keyword evidence="9" id="KW-1185">Reference proteome</keyword>
<dbReference type="InterPro" id="IPR036259">
    <property type="entry name" value="MFS_trans_sf"/>
</dbReference>
<dbReference type="SUPFAM" id="SSF103473">
    <property type="entry name" value="MFS general substrate transporter"/>
    <property type="match status" value="1"/>
</dbReference>
<evidence type="ECO:0000256" key="3">
    <source>
        <dbReference type="ARBA" id="ARBA00022692"/>
    </source>
</evidence>
<name>A0ABX5KAT6_9BURK</name>
<feature type="transmembrane region" description="Helical" evidence="6">
    <location>
        <begin position="277"/>
        <end position="295"/>
    </location>
</feature>
<gene>
    <name evidence="8" type="ORF">C7402_1244</name>
</gene>
<feature type="domain" description="Major facilitator superfamily (MFS) profile" evidence="7">
    <location>
        <begin position="10"/>
        <end position="390"/>
    </location>
</feature>
<feature type="transmembrane region" description="Helical" evidence="6">
    <location>
        <begin position="102"/>
        <end position="124"/>
    </location>
</feature>
<organism evidence="8 9">
    <name type="scientific">Paraburkholderia unamae</name>
    <dbReference type="NCBI Taxonomy" id="219649"/>
    <lineage>
        <taxon>Bacteria</taxon>
        <taxon>Pseudomonadati</taxon>
        <taxon>Pseudomonadota</taxon>
        <taxon>Betaproteobacteria</taxon>
        <taxon>Burkholderiales</taxon>
        <taxon>Burkholderiaceae</taxon>
        <taxon>Paraburkholderia</taxon>
    </lineage>
</organism>
<dbReference type="PROSITE" id="PS50850">
    <property type="entry name" value="MFS"/>
    <property type="match status" value="1"/>
</dbReference>
<evidence type="ECO:0000256" key="4">
    <source>
        <dbReference type="ARBA" id="ARBA00022989"/>
    </source>
</evidence>
<accession>A0ABX5KAT6</accession>
<keyword evidence="5 6" id="KW-0472">Membrane</keyword>
<dbReference type="InterPro" id="IPR011701">
    <property type="entry name" value="MFS"/>
</dbReference>
<keyword evidence="4 6" id="KW-1133">Transmembrane helix</keyword>
<dbReference type="PANTHER" id="PTHR43124:SF3">
    <property type="entry name" value="CHLORAMPHENICOL EFFLUX PUMP RV0191"/>
    <property type="match status" value="1"/>
</dbReference>
<evidence type="ECO:0000256" key="6">
    <source>
        <dbReference type="SAM" id="Phobius"/>
    </source>
</evidence>
<comment type="subcellular location">
    <subcellularLocation>
        <location evidence="1">Cell membrane</location>
        <topology evidence="1">Multi-pass membrane protein</topology>
    </subcellularLocation>
</comment>
<evidence type="ECO:0000256" key="5">
    <source>
        <dbReference type="ARBA" id="ARBA00023136"/>
    </source>
</evidence>
<dbReference type="PANTHER" id="PTHR43124">
    <property type="entry name" value="PURINE EFFLUX PUMP PBUE"/>
    <property type="match status" value="1"/>
</dbReference>
<evidence type="ECO:0000313" key="8">
    <source>
        <dbReference type="EMBL" id="PVX72434.1"/>
    </source>
</evidence>
<evidence type="ECO:0000256" key="2">
    <source>
        <dbReference type="ARBA" id="ARBA00022475"/>
    </source>
</evidence>
<protein>
    <submittedName>
        <fullName evidence="8">MFS family arabinose efflux permease</fullName>
    </submittedName>
</protein>
<feature type="transmembrane region" description="Helical" evidence="6">
    <location>
        <begin position="12"/>
        <end position="32"/>
    </location>
</feature>
<dbReference type="Pfam" id="PF07690">
    <property type="entry name" value="MFS_1"/>
    <property type="match status" value="1"/>
</dbReference>
<dbReference type="EMBL" id="QEOB01000024">
    <property type="protein sequence ID" value="PVX72434.1"/>
    <property type="molecule type" value="Genomic_DNA"/>
</dbReference>
<feature type="transmembrane region" description="Helical" evidence="6">
    <location>
        <begin position="343"/>
        <end position="361"/>
    </location>
</feature>